<proteinExistence type="predicted"/>
<protein>
    <submittedName>
        <fullName evidence="1">Uncharacterized protein</fullName>
    </submittedName>
</protein>
<reference evidence="1 2" key="1">
    <citation type="journal article" date="2011" name="BMC Genomics">
        <title>Insight into cross-talk between intra-amoebal pathogens.</title>
        <authorList>
            <person name="Gimenez G."/>
            <person name="Bertelli C."/>
            <person name="Moliner C."/>
            <person name="Robert C."/>
            <person name="Raoult D."/>
            <person name="Fournier P.E."/>
            <person name="Greub G."/>
        </authorList>
    </citation>
    <scope>NUCLEOTIDE SEQUENCE [LARGE SCALE GENOMIC DNA]</scope>
    <source>
        <strain evidence="1 2">LLAP12</strain>
    </source>
</reference>
<evidence type="ECO:0000313" key="1">
    <source>
        <dbReference type="EMBL" id="EHL31743.1"/>
    </source>
</evidence>
<dbReference type="HOGENOM" id="CLU_3312035_0_0_6"/>
<organism evidence="1 2">
    <name type="scientific">Legionella drancourtii LLAP12</name>
    <dbReference type="NCBI Taxonomy" id="658187"/>
    <lineage>
        <taxon>Bacteria</taxon>
        <taxon>Pseudomonadati</taxon>
        <taxon>Pseudomonadota</taxon>
        <taxon>Gammaproteobacteria</taxon>
        <taxon>Legionellales</taxon>
        <taxon>Legionellaceae</taxon>
        <taxon>Legionella</taxon>
    </lineage>
</organism>
<gene>
    <name evidence="1" type="ORF">LDG_6195</name>
</gene>
<keyword evidence="2" id="KW-1185">Reference proteome</keyword>
<evidence type="ECO:0000313" key="2">
    <source>
        <dbReference type="Proteomes" id="UP000002770"/>
    </source>
</evidence>
<dbReference type="AlphaFoldDB" id="G9ELT5"/>
<sequence length="39" mass="4551">MQNAYIVSIILILIAYREINEKIRRGSISVVIIWYSLAQ</sequence>
<accession>G9ELT5</accession>
<dbReference type="EMBL" id="JH413809">
    <property type="protein sequence ID" value="EHL31743.1"/>
    <property type="molecule type" value="Genomic_DNA"/>
</dbReference>
<dbReference type="InParanoid" id="G9ELT5"/>
<dbReference type="Proteomes" id="UP000002770">
    <property type="component" value="Unassembled WGS sequence"/>
</dbReference>
<name>G9ELT5_9GAMM</name>